<keyword evidence="2" id="KW-1133">Transmembrane helix</keyword>
<accession>A0ABR3MI31</accession>
<sequence length="534" mass="60493">MVCTHRCSAEEGTSVPLLLETSLPGLETALQATAKLYIESRKLPVMHACFPCSRRSTPGSVTTSKPTISIFTVTTQQQSQHKCIVIFALVCCCAVLIALIFSAVDVWGDDEDDIAEGKCSSTCRVELVENIPEDLSITYKDTVSLATGLRELLDQARRSVEIASPWWALNSTEYESKPPQAKQGQILLHQLMSLRSRSVSLRVVSGLTNSSELKALAQNGADVHYLNMKALTKGQLNSSFWVVDRKHMYIGSAGMDWRALSTMKELGIIIYDCSCLVLDLHKIFSLYWQLQYKEFLPSIWSKKLNALYNRDKNLQLHLNDAEAQAYISSSPDVFCPKERTKDLEAINRVIQGAETFIYISVTNYLPMLNRSHPKYWSRIDNMLREALILKKSIKVRLLISCWEQTEPLTLNFLWSLKTLCIESVSCSVEVKFFIPQKQNNGYLYGINHNRYMVTDRSVYLGNLNWVGNEFVYNAGVGVVISQWVDQNSSTVVERMKAVFERDWHSHYSKTLQPNKIPACSMYTVKEWPASSDSL</sequence>
<dbReference type="Gene3D" id="3.30.870.10">
    <property type="entry name" value="Endonuclease Chain A"/>
    <property type="match status" value="2"/>
</dbReference>
<dbReference type="InterPro" id="IPR032803">
    <property type="entry name" value="PLDc_3"/>
</dbReference>
<dbReference type="PROSITE" id="PS50035">
    <property type="entry name" value="PLD"/>
    <property type="match status" value="1"/>
</dbReference>
<dbReference type="Proteomes" id="UP001558613">
    <property type="component" value="Unassembled WGS sequence"/>
</dbReference>
<dbReference type="PANTHER" id="PTHR10185:SF9">
    <property type="entry name" value="INACTIVE PHOSPHOLIPASE D5"/>
    <property type="match status" value="1"/>
</dbReference>
<gene>
    <name evidence="4" type="ORF">QQF64_006331</name>
</gene>
<comment type="similarity">
    <text evidence="1">Belongs to the phospholipase D family.</text>
</comment>
<dbReference type="EMBL" id="JAYMGO010000013">
    <property type="protein sequence ID" value="KAL1263592.1"/>
    <property type="molecule type" value="Genomic_DNA"/>
</dbReference>
<keyword evidence="2" id="KW-0812">Transmembrane</keyword>
<organism evidence="4 5">
    <name type="scientific">Cirrhinus molitorella</name>
    <name type="common">mud carp</name>
    <dbReference type="NCBI Taxonomy" id="172907"/>
    <lineage>
        <taxon>Eukaryota</taxon>
        <taxon>Metazoa</taxon>
        <taxon>Chordata</taxon>
        <taxon>Craniata</taxon>
        <taxon>Vertebrata</taxon>
        <taxon>Euteleostomi</taxon>
        <taxon>Actinopterygii</taxon>
        <taxon>Neopterygii</taxon>
        <taxon>Teleostei</taxon>
        <taxon>Ostariophysi</taxon>
        <taxon>Cypriniformes</taxon>
        <taxon>Cyprinidae</taxon>
        <taxon>Labeoninae</taxon>
        <taxon>Labeonini</taxon>
        <taxon>Cirrhinus</taxon>
    </lineage>
</organism>
<feature type="transmembrane region" description="Helical" evidence="2">
    <location>
        <begin position="84"/>
        <end position="104"/>
    </location>
</feature>
<dbReference type="PANTHER" id="PTHR10185">
    <property type="entry name" value="PHOSPHOLIPASE D - RELATED"/>
    <property type="match status" value="1"/>
</dbReference>
<comment type="caution">
    <text evidence="4">The sequence shown here is derived from an EMBL/GenBank/DDBJ whole genome shotgun (WGS) entry which is preliminary data.</text>
</comment>
<keyword evidence="5" id="KW-1185">Reference proteome</keyword>
<dbReference type="InterPro" id="IPR001736">
    <property type="entry name" value="PLipase_D/transphosphatidylase"/>
</dbReference>
<evidence type="ECO:0000256" key="2">
    <source>
        <dbReference type="SAM" id="Phobius"/>
    </source>
</evidence>
<evidence type="ECO:0000313" key="4">
    <source>
        <dbReference type="EMBL" id="KAL1263592.1"/>
    </source>
</evidence>
<dbReference type="SMART" id="SM00155">
    <property type="entry name" value="PLDc"/>
    <property type="match status" value="2"/>
</dbReference>
<dbReference type="InterPro" id="IPR050874">
    <property type="entry name" value="Diverse_PLD-related"/>
</dbReference>
<protein>
    <recommendedName>
        <fullName evidence="3">PLD phosphodiesterase domain-containing protein</fullName>
    </recommendedName>
</protein>
<keyword evidence="2" id="KW-0472">Membrane</keyword>
<evidence type="ECO:0000256" key="1">
    <source>
        <dbReference type="ARBA" id="ARBA00008664"/>
    </source>
</evidence>
<dbReference type="SUPFAM" id="SSF56024">
    <property type="entry name" value="Phospholipase D/nuclease"/>
    <property type="match status" value="2"/>
</dbReference>
<name>A0ABR3MI31_9TELE</name>
<reference evidence="4 5" key="1">
    <citation type="submission" date="2023-09" db="EMBL/GenBank/DDBJ databases">
        <authorList>
            <person name="Wang M."/>
        </authorList>
    </citation>
    <scope>NUCLEOTIDE SEQUENCE [LARGE SCALE GENOMIC DNA]</scope>
    <source>
        <strain evidence="4">GT-2023</strain>
        <tissue evidence="4">Liver</tissue>
    </source>
</reference>
<dbReference type="Pfam" id="PF13918">
    <property type="entry name" value="PLDc_3"/>
    <property type="match status" value="1"/>
</dbReference>
<proteinExistence type="inferred from homology"/>
<evidence type="ECO:0000313" key="5">
    <source>
        <dbReference type="Proteomes" id="UP001558613"/>
    </source>
</evidence>
<feature type="domain" description="PLD phosphodiesterase" evidence="3">
    <location>
        <begin position="443"/>
        <end position="469"/>
    </location>
</feature>
<evidence type="ECO:0000259" key="3">
    <source>
        <dbReference type="PROSITE" id="PS50035"/>
    </source>
</evidence>